<evidence type="ECO:0000313" key="2">
    <source>
        <dbReference type="EMBL" id="GIJ74528.1"/>
    </source>
</evidence>
<gene>
    <name evidence="2" type="ORF">Voc01_094450</name>
</gene>
<comment type="caution">
    <text evidence="2">The sequence shown here is derived from an EMBL/GenBank/DDBJ whole genome shotgun (WGS) entry which is preliminary data.</text>
</comment>
<feature type="domain" description="Effector-associated" evidence="1">
    <location>
        <begin position="12"/>
        <end position="91"/>
    </location>
</feature>
<evidence type="ECO:0000313" key="3">
    <source>
        <dbReference type="Proteomes" id="UP000635606"/>
    </source>
</evidence>
<keyword evidence="3" id="KW-1185">Reference proteome</keyword>
<dbReference type="RefSeq" id="WP_203934329.1">
    <property type="nucleotide sequence ID" value="NZ_BOPH01000138.1"/>
</dbReference>
<proteinExistence type="predicted"/>
<evidence type="ECO:0000259" key="1">
    <source>
        <dbReference type="Pfam" id="PF19956"/>
    </source>
</evidence>
<dbReference type="InterPro" id="IPR045431">
    <property type="entry name" value="EAD2"/>
</dbReference>
<dbReference type="Pfam" id="PF19956">
    <property type="entry name" value="EAD2"/>
    <property type="match status" value="1"/>
</dbReference>
<dbReference type="Proteomes" id="UP000635606">
    <property type="component" value="Unassembled WGS sequence"/>
</dbReference>
<reference evidence="2" key="1">
    <citation type="submission" date="2021-01" db="EMBL/GenBank/DDBJ databases">
        <title>Whole genome shotgun sequence of Virgisporangium ochraceum NBRC 16418.</title>
        <authorList>
            <person name="Komaki H."/>
            <person name="Tamura T."/>
        </authorList>
    </citation>
    <scope>NUCLEOTIDE SEQUENCE</scope>
    <source>
        <strain evidence="2">NBRC 16418</strain>
    </source>
</reference>
<sequence>MSLTLADRIRIVDGLLAVPDMTTPGVRDAMYSLLPDVLAQHQARHATARMEADALVTVCENHSGSRPWVAVLAALSVLRPRDPAVSALANVLSGLGLVAPDDKWEVRA</sequence>
<dbReference type="EMBL" id="BOPH01000138">
    <property type="protein sequence ID" value="GIJ74528.1"/>
    <property type="molecule type" value="Genomic_DNA"/>
</dbReference>
<protein>
    <recommendedName>
        <fullName evidence="1">Effector-associated domain-containing protein</fullName>
    </recommendedName>
</protein>
<organism evidence="2 3">
    <name type="scientific">Virgisporangium ochraceum</name>
    <dbReference type="NCBI Taxonomy" id="65505"/>
    <lineage>
        <taxon>Bacteria</taxon>
        <taxon>Bacillati</taxon>
        <taxon>Actinomycetota</taxon>
        <taxon>Actinomycetes</taxon>
        <taxon>Micromonosporales</taxon>
        <taxon>Micromonosporaceae</taxon>
        <taxon>Virgisporangium</taxon>
    </lineage>
</organism>
<accession>A0A8J4A5D0</accession>
<dbReference type="AlphaFoldDB" id="A0A8J4A5D0"/>
<name>A0A8J4A5D0_9ACTN</name>